<dbReference type="RefSeq" id="WP_003014574.1">
    <property type="nucleotide sequence ID" value="NZ_CP009693.1"/>
</dbReference>
<reference evidence="6" key="2">
    <citation type="submission" date="2020-02" db="EMBL/GenBank/DDBJ databases">
        <title>Using affinity propagation clustering for identifying bacterial clades and subclades with whole-genome sequences of Francisella tularensis.</title>
        <authorList>
            <person name="Homeier-Bachmann T."/>
            <person name="Abdel-Glil M.Y."/>
            <person name="Hackbart A."/>
            <person name="Hotzel H."/>
            <person name="Tomaso H."/>
        </authorList>
    </citation>
    <scope>NUCLEOTIDE SEQUENCE</scope>
    <source>
        <strain evidence="7">15T0085</strain>
        <strain evidence="6">17T1429</strain>
    </source>
</reference>
<reference evidence="6" key="1">
    <citation type="submission" date="2019-08" db="EMBL/GenBank/DDBJ databases">
        <authorList>
            <person name="Busch A."/>
        </authorList>
    </citation>
    <scope>NUCLEOTIDE SEQUENCE</scope>
    <source>
        <strain evidence="7">15T0085</strain>
        <strain evidence="6">17T1429</strain>
    </source>
</reference>
<keyword evidence="3 5" id="KW-1133">Transmembrane helix</keyword>
<evidence type="ECO:0000256" key="4">
    <source>
        <dbReference type="ARBA" id="ARBA00023136"/>
    </source>
</evidence>
<evidence type="ECO:0000256" key="2">
    <source>
        <dbReference type="ARBA" id="ARBA00022692"/>
    </source>
</evidence>
<protein>
    <submittedName>
        <fullName evidence="6">CvpA family protein</fullName>
    </submittedName>
</protein>
<gene>
    <name evidence="7" type="ORF">FWI86_04085</name>
    <name evidence="6" type="ORF">FWJ04_02850</name>
</gene>
<dbReference type="AlphaFoldDB" id="A0A0B6E2W2"/>
<dbReference type="EMBL" id="JAAGKH010000014">
    <property type="protein sequence ID" value="NDR88642.1"/>
    <property type="molecule type" value="Genomic_DNA"/>
</dbReference>
<evidence type="ECO:0000256" key="1">
    <source>
        <dbReference type="ARBA" id="ARBA00004141"/>
    </source>
</evidence>
<evidence type="ECO:0000256" key="3">
    <source>
        <dbReference type="ARBA" id="ARBA00022989"/>
    </source>
</evidence>
<evidence type="ECO:0000313" key="7">
    <source>
        <dbReference type="EMBL" id="NDS68261.1"/>
    </source>
</evidence>
<feature type="transmembrane region" description="Helical" evidence="5">
    <location>
        <begin position="34"/>
        <end position="51"/>
    </location>
</feature>
<dbReference type="KEGG" id="ftz:CH68_396"/>
<evidence type="ECO:0000313" key="6">
    <source>
        <dbReference type="EMBL" id="NDR88642.1"/>
    </source>
</evidence>
<comment type="caution">
    <text evidence="6">The sequence shown here is derived from an EMBL/GenBank/DDBJ whole genome shotgun (WGS) entry which is preliminary data.</text>
</comment>
<keyword evidence="4 5" id="KW-0472">Membrane</keyword>
<dbReference type="InterPro" id="IPR003825">
    <property type="entry name" value="Colicin-V_CvpA"/>
</dbReference>
<feature type="transmembrane region" description="Helical" evidence="5">
    <location>
        <begin position="6"/>
        <end position="27"/>
    </location>
</feature>
<dbReference type="GO" id="GO:0016020">
    <property type="term" value="C:membrane"/>
    <property type="evidence" value="ECO:0007669"/>
    <property type="project" value="UniProtKB-SubCell"/>
</dbReference>
<dbReference type="KEGG" id="ftv:CH67_661"/>
<feature type="transmembrane region" description="Helical" evidence="5">
    <location>
        <begin position="71"/>
        <end position="93"/>
    </location>
</feature>
<dbReference type="Pfam" id="PF02674">
    <property type="entry name" value="Colicin_V"/>
    <property type="match status" value="1"/>
</dbReference>
<dbReference type="HOGENOM" id="CLU_1508484_0_0_6"/>
<proteinExistence type="predicted"/>
<accession>A0A0B6E2W2</accession>
<keyword evidence="2 5" id="KW-0812">Transmembrane</keyword>
<dbReference type="GO" id="GO:0009403">
    <property type="term" value="P:toxin biosynthetic process"/>
    <property type="evidence" value="ECO:0007669"/>
    <property type="project" value="InterPro"/>
</dbReference>
<organism evidence="6">
    <name type="scientific">Francisella tularensis subsp. holarctica</name>
    <dbReference type="NCBI Taxonomy" id="119857"/>
    <lineage>
        <taxon>Bacteria</taxon>
        <taxon>Pseudomonadati</taxon>
        <taxon>Pseudomonadota</taxon>
        <taxon>Gammaproteobacteria</taxon>
        <taxon>Thiotrichales</taxon>
        <taxon>Francisellaceae</taxon>
        <taxon>Francisella</taxon>
    </lineage>
</organism>
<sequence>MEFLSSLNFLDILIMIVILILSLFAAVKGLFKNIVLLLLMVFAVVLSGILAQKIQQIYVGSLIEDPGTAYVVSFILVLLCAYLIIFGIMKVFLRNNKEKESLSNTLFAFFIALVRFSFIFAIACSTLNSIDAVKDNSLWQSSTLVQPLVKVGDYAFNTKVKMQQTNLKDYVPKQVAGG</sequence>
<dbReference type="KEGG" id="ftc:DA46_333"/>
<name>A0A0B6E2W2_FRATU</name>
<feature type="transmembrane region" description="Helical" evidence="5">
    <location>
        <begin position="105"/>
        <end position="123"/>
    </location>
</feature>
<comment type="subcellular location">
    <subcellularLocation>
        <location evidence="1">Membrane</location>
        <topology evidence="1">Multi-pass membrane protein</topology>
    </subcellularLocation>
</comment>
<dbReference type="EMBL" id="JAAGJP010000020">
    <property type="protein sequence ID" value="NDS68261.1"/>
    <property type="molecule type" value="Genomic_DNA"/>
</dbReference>
<evidence type="ECO:0000256" key="5">
    <source>
        <dbReference type="SAM" id="Phobius"/>
    </source>
</evidence>
<dbReference type="OMA" id="WENSILV"/>